<proteinExistence type="predicted"/>
<protein>
    <submittedName>
        <fullName evidence="1">Uncharacterized protein</fullName>
    </submittedName>
</protein>
<accession>A0A1N7NDF4</accession>
<name>A0A1N7NDF4_9BACT</name>
<evidence type="ECO:0000313" key="2">
    <source>
        <dbReference type="Proteomes" id="UP000186917"/>
    </source>
</evidence>
<dbReference type="OrthoDB" id="1520772at2"/>
<dbReference type="Proteomes" id="UP000186917">
    <property type="component" value="Unassembled WGS sequence"/>
</dbReference>
<keyword evidence="2" id="KW-1185">Reference proteome</keyword>
<dbReference type="AlphaFoldDB" id="A0A1N7NDF4"/>
<evidence type="ECO:0000313" key="1">
    <source>
        <dbReference type="EMBL" id="SIS96271.1"/>
    </source>
</evidence>
<sequence>MNLKTTTLILLLAFTLQNCNKKETSFHHETKNLAITLNYAGADSAILSIVNQLNNTAFLSKMQLEVSGDSKPELNRLIWFNHLGDSLYYMLVPFINKQEMLISYLRVGISQKTVKEVDRINYEADYITGNDSVNKIRRGVELLALNKSGIKLPESFSAKVVNNAIEKENIDFKEAYKKKQKHVAARSDQQCTSFITCDFFTYCDPALVNTMIMEEFRVRLAALSTGAAVSGFGQVIVTGPSDIVGVAPGILNEAINFVSAVSGCDISVLNLMVTSDCVSSDGGGGTTPEIPCETACNDALNALQSGAEVVAEILPAEVIEAGSAFTKPKNPRWTALKNLTWRYESQEEGVVKLIDVSKDIWQWESLKHDKLVFVGTVSGGDVNVSSQTGTASFTPGTPNIQYAGMNLRFEIRYSTVCDCLPGKTNTVTIPYVSNAVFDANPKHDQ</sequence>
<organism evidence="1 2">
    <name type="scientific">Filimonas lacunae</name>
    <dbReference type="NCBI Taxonomy" id="477680"/>
    <lineage>
        <taxon>Bacteria</taxon>
        <taxon>Pseudomonadati</taxon>
        <taxon>Bacteroidota</taxon>
        <taxon>Chitinophagia</taxon>
        <taxon>Chitinophagales</taxon>
        <taxon>Chitinophagaceae</taxon>
        <taxon>Filimonas</taxon>
    </lineage>
</organism>
<dbReference type="RefSeq" id="WP_076378038.1">
    <property type="nucleotide sequence ID" value="NZ_AP017422.1"/>
</dbReference>
<dbReference type="EMBL" id="FTOR01000002">
    <property type="protein sequence ID" value="SIS96271.1"/>
    <property type="molecule type" value="Genomic_DNA"/>
</dbReference>
<reference evidence="2" key="1">
    <citation type="submission" date="2017-01" db="EMBL/GenBank/DDBJ databases">
        <authorList>
            <person name="Varghese N."/>
            <person name="Submissions S."/>
        </authorList>
    </citation>
    <scope>NUCLEOTIDE SEQUENCE [LARGE SCALE GENOMIC DNA]</scope>
    <source>
        <strain evidence="2">DSM 21054</strain>
    </source>
</reference>
<gene>
    <name evidence="1" type="ORF">SAMN05421788_102352</name>
</gene>